<keyword evidence="3" id="KW-1185">Reference proteome</keyword>
<evidence type="ECO:0000313" key="2">
    <source>
        <dbReference type="EMBL" id="RZS92489.1"/>
    </source>
</evidence>
<accession>A0A4V2F5E0</accession>
<dbReference type="Proteomes" id="UP000292262">
    <property type="component" value="Unassembled WGS sequence"/>
</dbReference>
<sequence length="134" mass="15026">MPNEIPKPKKCISKDEAKELQKNWCDTRSQGLKKKMGFEDARDFWWSVEELEEYLAYVKQESKKQGIENPGIRFHLGAYCPSKCDNKKGLSTLFLAPTGSRPGAAGKDGGTDEPVNYSIEPFNRGGTGHPPNDY</sequence>
<evidence type="ECO:0000256" key="1">
    <source>
        <dbReference type="SAM" id="MobiDB-lite"/>
    </source>
</evidence>
<dbReference type="OrthoDB" id="1440507at2"/>
<organism evidence="2 3">
    <name type="scientific">Aquimarina brevivitae</name>
    <dbReference type="NCBI Taxonomy" id="323412"/>
    <lineage>
        <taxon>Bacteria</taxon>
        <taxon>Pseudomonadati</taxon>
        <taxon>Bacteroidota</taxon>
        <taxon>Flavobacteriia</taxon>
        <taxon>Flavobacteriales</taxon>
        <taxon>Flavobacteriaceae</taxon>
        <taxon>Aquimarina</taxon>
    </lineage>
</organism>
<dbReference type="AlphaFoldDB" id="A0A4V2F5E0"/>
<reference evidence="2 3" key="1">
    <citation type="submission" date="2019-02" db="EMBL/GenBank/DDBJ databases">
        <title>Genomic Encyclopedia of Type Strains, Phase IV (KMG-IV): sequencing the most valuable type-strain genomes for metagenomic binning, comparative biology and taxonomic classification.</title>
        <authorList>
            <person name="Goeker M."/>
        </authorList>
    </citation>
    <scope>NUCLEOTIDE SEQUENCE [LARGE SCALE GENOMIC DNA]</scope>
    <source>
        <strain evidence="2 3">DSM 17196</strain>
    </source>
</reference>
<gene>
    <name evidence="2" type="ORF">EV197_2627</name>
</gene>
<proteinExistence type="predicted"/>
<comment type="caution">
    <text evidence="2">The sequence shown here is derived from an EMBL/GenBank/DDBJ whole genome shotgun (WGS) entry which is preliminary data.</text>
</comment>
<name>A0A4V2F5E0_9FLAO</name>
<protein>
    <submittedName>
        <fullName evidence="2">Uncharacterized protein</fullName>
    </submittedName>
</protein>
<feature type="region of interest" description="Disordered" evidence="1">
    <location>
        <begin position="98"/>
        <end position="134"/>
    </location>
</feature>
<dbReference type="RefSeq" id="WP_130287169.1">
    <property type="nucleotide sequence ID" value="NZ_SGXE01000003.1"/>
</dbReference>
<evidence type="ECO:0000313" key="3">
    <source>
        <dbReference type="Proteomes" id="UP000292262"/>
    </source>
</evidence>
<dbReference type="EMBL" id="SGXE01000003">
    <property type="protein sequence ID" value="RZS92489.1"/>
    <property type="molecule type" value="Genomic_DNA"/>
</dbReference>